<accession>A0ABT4BSA4</accession>
<evidence type="ECO:0000313" key="1">
    <source>
        <dbReference type="EMBL" id="MCY1713670.1"/>
    </source>
</evidence>
<sequence length="79" mass="9134">MVQALFPINEKQKNILQKAAKFFILFSEADTFYEFFLACGICMGYTFKEALWEGYHEQRIIGNDLGRTVAVVSDYPERA</sequence>
<gene>
    <name evidence="1" type="ORF">OUY18_05305</name>
</gene>
<dbReference type="RefSeq" id="WP_268057693.1">
    <property type="nucleotide sequence ID" value="NZ_JAPOHA010000004.1"/>
</dbReference>
<keyword evidence="2" id="KW-1185">Reference proteome</keyword>
<evidence type="ECO:0000313" key="2">
    <source>
        <dbReference type="Proteomes" id="UP001082703"/>
    </source>
</evidence>
<dbReference type="EMBL" id="JAPOHA010000004">
    <property type="protein sequence ID" value="MCY1713670.1"/>
    <property type="molecule type" value="Genomic_DNA"/>
</dbReference>
<reference evidence="1 2" key="1">
    <citation type="submission" date="2022-11" db="EMBL/GenBank/DDBJ databases">
        <authorList>
            <person name="Caiyu Z."/>
        </authorList>
    </citation>
    <scope>NUCLEOTIDE SEQUENCE [LARGE SCALE GENOMIC DNA]</scope>
    <source>
        <strain evidence="1 2">YR-4</strain>
    </source>
</reference>
<comment type="caution">
    <text evidence="1">The sequence shown here is derived from an EMBL/GenBank/DDBJ whole genome shotgun (WGS) entry which is preliminary data.</text>
</comment>
<dbReference type="Proteomes" id="UP001082703">
    <property type="component" value="Unassembled WGS sequence"/>
</dbReference>
<organism evidence="1 2">
    <name type="scientific">Caproiciproducens galactitolivorans</name>
    <dbReference type="NCBI Taxonomy" id="642589"/>
    <lineage>
        <taxon>Bacteria</taxon>
        <taxon>Bacillati</taxon>
        <taxon>Bacillota</taxon>
        <taxon>Clostridia</taxon>
        <taxon>Eubacteriales</taxon>
        <taxon>Acutalibacteraceae</taxon>
        <taxon>Caproiciproducens</taxon>
    </lineage>
</organism>
<name>A0ABT4BSA4_9FIRM</name>
<proteinExistence type="predicted"/>
<protein>
    <submittedName>
        <fullName evidence="1">Uncharacterized protein</fullName>
    </submittedName>
</protein>